<organism evidence="2 3">
    <name type="scientific">Azohydromonas lata</name>
    <dbReference type="NCBI Taxonomy" id="45677"/>
    <lineage>
        <taxon>Bacteria</taxon>
        <taxon>Pseudomonadati</taxon>
        <taxon>Pseudomonadota</taxon>
        <taxon>Betaproteobacteria</taxon>
        <taxon>Burkholderiales</taxon>
        <taxon>Sphaerotilaceae</taxon>
        <taxon>Azohydromonas</taxon>
    </lineage>
</organism>
<comment type="caution">
    <text evidence="2">The sequence shown here is derived from an EMBL/GenBank/DDBJ whole genome shotgun (WGS) entry which is preliminary data.</text>
</comment>
<sequence>MNHLPEDDERWLDEALDAPLLLPPADFTERVMAALPPPAVPPSPAALARQRAARWLKALALAAGGTAGLAQALSFAWGLWTATTLGAG</sequence>
<evidence type="ECO:0000313" key="3">
    <source>
        <dbReference type="Proteomes" id="UP001293718"/>
    </source>
</evidence>
<evidence type="ECO:0000256" key="1">
    <source>
        <dbReference type="SAM" id="Phobius"/>
    </source>
</evidence>
<keyword evidence="1" id="KW-1133">Transmembrane helix</keyword>
<reference evidence="2 3" key="1">
    <citation type="submission" date="2023-11" db="EMBL/GenBank/DDBJ databases">
        <title>Draft genome of Azohydromonas lata strain H1 (DSM1123), a polyhydroxyalkanoate producer.</title>
        <authorList>
            <person name="Traversa D."/>
            <person name="D'Addabbo P."/>
            <person name="Pazzani C."/>
            <person name="Manzari C."/>
            <person name="Chiara M."/>
            <person name="Scrascia M."/>
        </authorList>
    </citation>
    <scope>NUCLEOTIDE SEQUENCE [LARGE SCALE GENOMIC DNA]</scope>
    <source>
        <strain evidence="2 3">H1</strain>
    </source>
</reference>
<dbReference type="EMBL" id="JAXOJX010000009">
    <property type="protein sequence ID" value="MDZ5456492.1"/>
    <property type="molecule type" value="Genomic_DNA"/>
</dbReference>
<feature type="transmembrane region" description="Helical" evidence="1">
    <location>
        <begin position="58"/>
        <end position="80"/>
    </location>
</feature>
<keyword evidence="1" id="KW-0472">Membrane</keyword>
<name>A0ABU5IBL6_9BURK</name>
<dbReference type="Proteomes" id="UP001293718">
    <property type="component" value="Unassembled WGS sequence"/>
</dbReference>
<proteinExistence type="predicted"/>
<evidence type="ECO:0000313" key="2">
    <source>
        <dbReference type="EMBL" id="MDZ5456492.1"/>
    </source>
</evidence>
<dbReference type="RefSeq" id="WP_322465027.1">
    <property type="nucleotide sequence ID" value="NZ_JAXOJX010000009.1"/>
</dbReference>
<keyword evidence="3" id="KW-1185">Reference proteome</keyword>
<gene>
    <name evidence="2" type="ORF">SM757_07880</name>
</gene>
<keyword evidence="1" id="KW-0812">Transmembrane</keyword>
<protein>
    <submittedName>
        <fullName evidence="2">Uncharacterized protein</fullName>
    </submittedName>
</protein>
<accession>A0ABU5IBL6</accession>